<dbReference type="Proteomes" id="UP000614811">
    <property type="component" value="Unassembled WGS sequence"/>
</dbReference>
<dbReference type="EMBL" id="BMXA01000001">
    <property type="protein sequence ID" value="GGZ96700.1"/>
    <property type="molecule type" value="Genomic_DNA"/>
</dbReference>
<sequence>MRRLRFKKIDAFASQYSAGNPAAAVYLNSADDLSSAEMLQVAKELKGFVSEVGYVSPGTDTDYALRFFSSEREVAFCGHATIAILNDIVANSVAMQDKAILSIATNSDRLVVENRYKSEKCVYISAPPARFSAKKIGVTDIVTALDCHANDIDPVQPIEIVNGGLETLVVPMAGLESILSVAPDLRTLNEFCIQIGVDIIVLYSAESATQDSKYRTRVFAPTFGYLEDPATGSGNAAFGYYLLKHGKWDGEVMKIEQNSFRDFPNYVQLFSKGVNISNCQVWFGGGAILKVDGDYILR</sequence>
<accession>A0A918VHJ4</accession>
<feature type="active site" evidence="1">
    <location>
        <position position="51"/>
    </location>
</feature>
<dbReference type="PIRSF" id="PIRSF016184">
    <property type="entry name" value="PhzC_PhzF"/>
    <property type="match status" value="1"/>
</dbReference>
<comment type="caution">
    <text evidence="2">The sequence shown here is derived from an EMBL/GenBank/DDBJ whole genome shotgun (WGS) entry which is preliminary data.</text>
</comment>
<dbReference type="Pfam" id="PF02567">
    <property type="entry name" value="PhzC-PhzF"/>
    <property type="match status" value="1"/>
</dbReference>
<dbReference type="GO" id="GO:0005737">
    <property type="term" value="C:cytoplasm"/>
    <property type="evidence" value="ECO:0007669"/>
    <property type="project" value="TreeGrafter"/>
</dbReference>
<reference evidence="2" key="2">
    <citation type="submission" date="2020-09" db="EMBL/GenBank/DDBJ databases">
        <authorList>
            <person name="Sun Q."/>
            <person name="Kim S."/>
        </authorList>
    </citation>
    <scope>NUCLEOTIDE SEQUENCE</scope>
    <source>
        <strain evidence="2">KCTC 12711</strain>
    </source>
</reference>
<dbReference type="GO" id="GO:0016853">
    <property type="term" value="F:isomerase activity"/>
    <property type="evidence" value="ECO:0007669"/>
    <property type="project" value="TreeGrafter"/>
</dbReference>
<dbReference type="PANTHER" id="PTHR13774">
    <property type="entry name" value="PHENAZINE BIOSYNTHESIS PROTEIN"/>
    <property type="match status" value="1"/>
</dbReference>
<name>A0A918VHJ4_9GAMM</name>
<evidence type="ECO:0000313" key="2">
    <source>
        <dbReference type="EMBL" id="GGZ96700.1"/>
    </source>
</evidence>
<organism evidence="2 3">
    <name type="scientific">Arenicella chitinivorans</name>
    <dbReference type="NCBI Taxonomy" id="1329800"/>
    <lineage>
        <taxon>Bacteria</taxon>
        <taxon>Pseudomonadati</taxon>
        <taxon>Pseudomonadota</taxon>
        <taxon>Gammaproteobacteria</taxon>
        <taxon>Arenicellales</taxon>
        <taxon>Arenicellaceae</taxon>
        <taxon>Arenicella</taxon>
    </lineage>
</organism>
<evidence type="ECO:0000313" key="3">
    <source>
        <dbReference type="Proteomes" id="UP000614811"/>
    </source>
</evidence>
<dbReference type="InterPro" id="IPR003719">
    <property type="entry name" value="Phenazine_PhzF-like"/>
</dbReference>
<reference evidence="2" key="1">
    <citation type="journal article" date="2014" name="Int. J. Syst. Evol. Microbiol.">
        <title>Complete genome sequence of Corynebacterium casei LMG S-19264T (=DSM 44701T), isolated from a smear-ripened cheese.</title>
        <authorList>
            <consortium name="US DOE Joint Genome Institute (JGI-PGF)"/>
            <person name="Walter F."/>
            <person name="Albersmeier A."/>
            <person name="Kalinowski J."/>
            <person name="Ruckert C."/>
        </authorList>
    </citation>
    <scope>NUCLEOTIDE SEQUENCE</scope>
    <source>
        <strain evidence="2">KCTC 12711</strain>
    </source>
</reference>
<evidence type="ECO:0000256" key="1">
    <source>
        <dbReference type="PIRSR" id="PIRSR016184-1"/>
    </source>
</evidence>
<dbReference type="AlphaFoldDB" id="A0A918VHJ4"/>
<proteinExistence type="predicted"/>
<dbReference type="NCBIfam" id="TIGR00654">
    <property type="entry name" value="PhzF_family"/>
    <property type="match status" value="1"/>
</dbReference>
<protein>
    <submittedName>
        <fullName evidence="2">Diaminopimelate epimerase</fullName>
    </submittedName>
</protein>
<keyword evidence="3" id="KW-1185">Reference proteome</keyword>
<gene>
    <name evidence="2" type="ORF">GCM10008090_01170</name>
</gene>
<dbReference type="RefSeq" id="WP_189398067.1">
    <property type="nucleotide sequence ID" value="NZ_BMXA01000001.1"/>
</dbReference>
<dbReference type="SUPFAM" id="SSF54506">
    <property type="entry name" value="Diaminopimelate epimerase-like"/>
    <property type="match status" value="1"/>
</dbReference>
<dbReference type="Gene3D" id="3.10.310.10">
    <property type="entry name" value="Diaminopimelate Epimerase, Chain A, domain 1"/>
    <property type="match status" value="2"/>
</dbReference>